<evidence type="ECO:0000256" key="4">
    <source>
        <dbReference type="ARBA" id="ARBA00022842"/>
    </source>
</evidence>
<comment type="catalytic activity">
    <reaction evidence="8 9 10">
        <text>2-[(2R,5Z)-2-carboxy-4-methylthiazol-5(2H)-ylidene]ethyl phosphate + 4-amino-2-methyl-5-(diphosphooxymethyl)pyrimidine + 2 H(+) = thiamine phosphate + CO2 + diphosphate</text>
        <dbReference type="Rhea" id="RHEA:47844"/>
        <dbReference type="ChEBI" id="CHEBI:15378"/>
        <dbReference type="ChEBI" id="CHEBI:16526"/>
        <dbReference type="ChEBI" id="CHEBI:33019"/>
        <dbReference type="ChEBI" id="CHEBI:37575"/>
        <dbReference type="ChEBI" id="CHEBI:57841"/>
        <dbReference type="ChEBI" id="CHEBI:62899"/>
        <dbReference type="EC" id="2.5.1.3"/>
    </reaction>
</comment>
<dbReference type="GO" id="GO:0000287">
    <property type="term" value="F:magnesium ion binding"/>
    <property type="evidence" value="ECO:0007669"/>
    <property type="project" value="UniProtKB-UniRule"/>
</dbReference>
<evidence type="ECO:0000256" key="8">
    <source>
        <dbReference type="ARBA" id="ARBA00047883"/>
    </source>
</evidence>
<comment type="similarity">
    <text evidence="9 10">Belongs to the thiamine-phosphate synthase family.</text>
</comment>
<evidence type="ECO:0000256" key="1">
    <source>
        <dbReference type="ARBA" id="ARBA00005165"/>
    </source>
</evidence>
<dbReference type="AlphaFoldDB" id="A0A9D1T8L7"/>
<proteinExistence type="inferred from homology"/>
<feature type="binding site" evidence="9">
    <location>
        <begin position="187"/>
        <end position="188"/>
    </location>
    <ligand>
        <name>2-[(2R,5Z)-2-carboxy-4-methylthiazol-5(2H)-ylidene]ethyl phosphate</name>
        <dbReference type="ChEBI" id="CHEBI:62899"/>
    </ligand>
</feature>
<evidence type="ECO:0000256" key="2">
    <source>
        <dbReference type="ARBA" id="ARBA00022679"/>
    </source>
</evidence>
<dbReference type="InterPro" id="IPR022998">
    <property type="entry name" value="ThiamineP_synth_TenI"/>
</dbReference>
<comment type="pathway">
    <text evidence="1 9 11">Cofactor biosynthesis; thiamine diphosphate biosynthesis; thiamine phosphate from 4-amino-2-methyl-5-diphosphomethylpyrimidine and 4-methyl-5-(2-phosphoethyl)-thiazole: step 1/1.</text>
</comment>
<comment type="function">
    <text evidence="9">Condenses 4-methyl-5-(beta-hydroxyethyl)thiazole monophosphate (THZ-P) and 2-methyl-4-amino-5-hydroxymethyl pyrimidine pyrophosphate (HMP-PP) to form thiamine monophosphate (TMP).</text>
</comment>
<comment type="cofactor">
    <cofactor evidence="9">
        <name>Mg(2+)</name>
        <dbReference type="ChEBI" id="CHEBI:18420"/>
    </cofactor>
    <text evidence="9">Binds 1 Mg(2+) ion per subunit.</text>
</comment>
<feature type="binding site" evidence="9">
    <location>
        <position position="140"/>
    </location>
    <ligand>
        <name>4-amino-2-methyl-5-(diphosphooxymethyl)pyrimidine</name>
        <dbReference type="ChEBI" id="CHEBI:57841"/>
    </ligand>
</feature>
<dbReference type="GO" id="GO:0009228">
    <property type="term" value="P:thiamine biosynthetic process"/>
    <property type="evidence" value="ECO:0007669"/>
    <property type="project" value="UniProtKB-KW"/>
</dbReference>
<evidence type="ECO:0000256" key="6">
    <source>
        <dbReference type="ARBA" id="ARBA00047334"/>
    </source>
</evidence>
<evidence type="ECO:0000313" key="14">
    <source>
        <dbReference type="Proteomes" id="UP000886889"/>
    </source>
</evidence>
<dbReference type="HAMAP" id="MF_00097">
    <property type="entry name" value="TMP_synthase"/>
    <property type="match status" value="1"/>
</dbReference>
<dbReference type="EC" id="2.5.1.3" evidence="9"/>
<keyword evidence="2 9" id="KW-0808">Transferase</keyword>
<evidence type="ECO:0000313" key="13">
    <source>
        <dbReference type="EMBL" id="HIV22722.1"/>
    </source>
</evidence>
<evidence type="ECO:0000256" key="10">
    <source>
        <dbReference type="RuleBase" id="RU003826"/>
    </source>
</evidence>
<dbReference type="Pfam" id="PF02581">
    <property type="entry name" value="TMP-TENI"/>
    <property type="match status" value="1"/>
</dbReference>
<feature type="binding site" evidence="9">
    <location>
        <position position="92"/>
    </location>
    <ligand>
        <name>Mg(2+)</name>
        <dbReference type="ChEBI" id="CHEBI:18420"/>
    </ligand>
</feature>
<keyword evidence="3 9" id="KW-0479">Metal-binding</keyword>
<evidence type="ECO:0000256" key="3">
    <source>
        <dbReference type="ARBA" id="ARBA00022723"/>
    </source>
</evidence>
<feature type="domain" description="Thiamine phosphate synthase/TenI" evidence="12">
    <location>
        <begin position="10"/>
        <end position="190"/>
    </location>
</feature>
<dbReference type="CDD" id="cd00564">
    <property type="entry name" value="TMP_TenI"/>
    <property type="match status" value="1"/>
</dbReference>
<sequence length="220" mass="23475">MKLDRKQLLLYAVTDRTWTGRQSLYEQVELALRGGATCVQLREKELAPEAFLAEAKGMLLLCRHYGVPLIINDNPQIARLAGADGVHVGQGDLSVREVRRIAGEHMIVGVSAHHVAEARAAWRDGADYLGAGAMFSTSTKTGTTHLDLKTLKDICRCVPIPVVAIGGIQADNILSLAGSGIAGAAVVSAVFGAEDIEAACRRLTALARQVTEPDRKEAVP</sequence>
<comment type="catalytic activity">
    <reaction evidence="6 9 10">
        <text>4-methyl-5-(2-phosphooxyethyl)-thiazole + 4-amino-2-methyl-5-(diphosphooxymethyl)pyrimidine + H(+) = thiamine phosphate + diphosphate</text>
        <dbReference type="Rhea" id="RHEA:22328"/>
        <dbReference type="ChEBI" id="CHEBI:15378"/>
        <dbReference type="ChEBI" id="CHEBI:33019"/>
        <dbReference type="ChEBI" id="CHEBI:37575"/>
        <dbReference type="ChEBI" id="CHEBI:57841"/>
        <dbReference type="ChEBI" id="CHEBI:58296"/>
        <dbReference type="EC" id="2.5.1.3"/>
    </reaction>
</comment>
<feature type="binding site" evidence="9">
    <location>
        <position position="73"/>
    </location>
    <ligand>
        <name>Mg(2+)</name>
        <dbReference type="ChEBI" id="CHEBI:18420"/>
    </ligand>
</feature>
<organism evidence="13 14">
    <name type="scientific">Candidatus Merdiplasma excrementigallinarum</name>
    <dbReference type="NCBI Taxonomy" id="2840864"/>
    <lineage>
        <taxon>Bacteria</taxon>
        <taxon>Bacillati</taxon>
        <taxon>Bacillota</taxon>
        <taxon>Clostridia</taxon>
        <taxon>Lachnospirales</taxon>
        <taxon>Lachnospiraceae</taxon>
        <taxon>Lachnospiraceae incertae sedis</taxon>
        <taxon>Candidatus Merdiplasma</taxon>
    </lineage>
</organism>
<evidence type="ECO:0000256" key="7">
    <source>
        <dbReference type="ARBA" id="ARBA00047851"/>
    </source>
</evidence>
<dbReference type="Gene3D" id="3.20.20.70">
    <property type="entry name" value="Aldolase class I"/>
    <property type="match status" value="1"/>
</dbReference>
<feature type="binding site" evidence="9">
    <location>
        <position position="167"/>
    </location>
    <ligand>
        <name>2-[(2R,5Z)-2-carboxy-4-methylthiazol-5(2H)-ylidene]ethyl phosphate</name>
        <dbReference type="ChEBI" id="CHEBI:62899"/>
    </ligand>
</feature>
<keyword evidence="4 9" id="KW-0460">Magnesium</keyword>
<dbReference type="InterPro" id="IPR036206">
    <property type="entry name" value="ThiamineP_synth_sf"/>
</dbReference>
<gene>
    <name evidence="9 13" type="primary">thiE</name>
    <name evidence="13" type="ORF">IAC80_02155</name>
</gene>
<feature type="binding site" evidence="9">
    <location>
        <begin position="137"/>
        <end position="139"/>
    </location>
    <ligand>
        <name>2-[(2R,5Z)-2-carboxy-4-methylthiazol-5(2H)-ylidene]ethyl phosphate</name>
        <dbReference type="ChEBI" id="CHEBI:62899"/>
    </ligand>
</feature>
<feature type="binding site" evidence="9">
    <location>
        <begin position="40"/>
        <end position="44"/>
    </location>
    <ligand>
        <name>4-amino-2-methyl-5-(diphosphooxymethyl)pyrimidine</name>
        <dbReference type="ChEBI" id="CHEBI:57841"/>
    </ligand>
</feature>
<evidence type="ECO:0000256" key="11">
    <source>
        <dbReference type="RuleBase" id="RU004253"/>
    </source>
</evidence>
<comment type="caution">
    <text evidence="13">The sequence shown here is derived from an EMBL/GenBank/DDBJ whole genome shotgun (WGS) entry which is preliminary data.</text>
</comment>
<dbReference type="FunFam" id="3.20.20.70:FF:000096">
    <property type="entry name" value="Thiamine-phosphate synthase"/>
    <property type="match status" value="1"/>
</dbReference>
<comment type="catalytic activity">
    <reaction evidence="7 9 10">
        <text>2-(2-carboxy-4-methylthiazol-5-yl)ethyl phosphate + 4-amino-2-methyl-5-(diphosphooxymethyl)pyrimidine + 2 H(+) = thiamine phosphate + CO2 + diphosphate</text>
        <dbReference type="Rhea" id="RHEA:47848"/>
        <dbReference type="ChEBI" id="CHEBI:15378"/>
        <dbReference type="ChEBI" id="CHEBI:16526"/>
        <dbReference type="ChEBI" id="CHEBI:33019"/>
        <dbReference type="ChEBI" id="CHEBI:37575"/>
        <dbReference type="ChEBI" id="CHEBI:57841"/>
        <dbReference type="ChEBI" id="CHEBI:62890"/>
        <dbReference type="EC" id="2.5.1.3"/>
    </reaction>
</comment>
<dbReference type="InterPro" id="IPR034291">
    <property type="entry name" value="TMP_synthase"/>
</dbReference>
<accession>A0A9D1T8L7</accession>
<dbReference type="SUPFAM" id="SSF51391">
    <property type="entry name" value="Thiamin phosphate synthase"/>
    <property type="match status" value="1"/>
</dbReference>
<feature type="binding site" evidence="9">
    <location>
        <position position="111"/>
    </location>
    <ligand>
        <name>4-amino-2-methyl-5-(diphosphooxymethyl)pyrimidine</name>
        <dbReference type="ChEBI" id="CHEBI:57841"/>
    </ligand>
</feature>
<evidence type="ECO:0000256" key="5">
    <source>
        <dbReference type="ARBA" id="ARBA00022977"/>
    </source>
</evidence>
<reference evidence="13" key="2">
    <citation type="journal article" date="2021" name="PeerJ">
        <title>Extensive microbial diversity within the chicken gut microbiome revealed by metagenomics and culture.</title>
        <authorList>
            <person name="Gilroy R."/>
            <person name="Ravi A."/>
            <person name="Getino M."/>
            <person name="Pursley I."/>
            <person name="Horton D.L."/>
            <person name="Alikhan N.F."/>
            <person name="Baker D."/>
            <person name="Gharbi K."/>
            <person name="Hall N."/>
            <person name="Watson M."/>
            <person name="Adriaenssens E.M."/>
            <person name="Foster-Nyarko E."/>
            <person name="Jarju S."/>
            <person name="Secka A."/>
            <person name="Antonio M."/>
            <person name="Oren A."/>
            <person name="Chaudhuri R.R."/>
            <person name="La Ragione R."/>
            <person name="Hildebrand F."/>
            <person name="Pallen M.J."/>
        </authorList>
    </citation>
    <scope>NUCLEOTIDE SEQUENCE</scope>
    <source>
        <strain evidence="13">ChiBcec6-7307</strain>
    </source>
</reference>
<dbReference type="InterPro" id="IPR013785">
    <property type="entry name" value="Aldolase_TIM"/>
</dbReference>
<dbReference type="EMBL" id="DVOS01000023">
    <property type="protein sequence ID" value="HIV22722.1"/>
    <property type="molecule type" value="Genomic_DNA"/>
</dbReference>
<dbReference type="GO" id="GO:0004789">
    <property type="term" value="F:thiamine-phosphate diphosphorylase activity"/>
    <property type="evidence" value="ECO:0007669"/>
    <property type="project" value="UniProtKB-UniRule"/>
</dbReference>
<reference evidence="13" key="1">
    <citation type="submission" date="2020-10" db="EMBL/GenBank/DDBJ databases">
        <authorList>
            <person name="Gilroy R."/>
        </authorList>
    </citation>
    <scope>NUCLEOTIDE SEQUENCE</scope>
    <source>
        <strain evidence="13">ChiBcec6-7307</strain>
    </source>
</reference>
<feature type="binding site" evidence="9">
    <location>
        <position position="72"/>
    </location>
    <ligand>
        <name>4-amino-2-methyl-5-(diphosphooxymethyl)pyrimidine</name>
        <dbReference type="ChEBI" id="CHEBI:57841"/>
    </ligand>
</feature>
<keyword evidence="5 9" id="KW-0784">Thiamine biosynthesis</keyword>
<dbReference type="PANTHER" id="PTHR20857">
    <property type="entry name" value="THIAMINE-PHOSPHATE PYROPHOSPHORYLASE"/>
    <property type="match status" value="1"/>
</dbReference>
<dbReference type="NCBIfam" id="TIGR00693">
    <property type="entry name" value="thiE"/>
    <property type="match status" value="1"/>
</dbReference>
<dbReference type="GO" id="GO:0009229">
    <property type="term" value="P:thiamine diphosphate biosynthetic process"/>
    <property type="evidence" value="ECO:0007669"/>
    <property type="project" value="UniProtKB-UniRule"/>
</dbReference>
<protein>
    <recommendedName>
        <fullName evidence="9">Thiamine-phosphate synthase</fullName>
        <shortName evidence="9">TP synthase</shortName>
        <shortName evidence="9">TPS</shortName>
        <ecNumber evidence="9">2.5.1.3</ecNumber>
    </recommendedName>
    <alternativeName>
        <fullName evidence="9">Thiamine-phosphate pyrophosphorylase</fullName>
        <shortName evidence="9">TMP pyrophosphorylase</shortName>
        <shortName evidence="9">TMP-PPase</shortName>
    </alternativeName>
</protein>
<dbReference type="PANTHER" id="PTHR20857:SF15">
    <property type="entry name" value="THIAMINE-PHOSPHATE SYNTHASE"/>
    <property type="match status" value="1"/>
</dbReference>
<dbReference type="Proteomes" id="UP000886889">
    <property type="component" value="Unassembled WGS sequence"/>
</dbReference>
<dbReference type="GO" id="GO:0005737">
    <property type="term" value="C:cytoplasm"/>
    <property type="evidence" value="ECO:0007669"/>
    <property type="project" value="TreeGrafter"/>
</dbReference>
<evidence type="ECO:0000259" key="12">
    <source>
        <dbReference type="Pfam" id="PF02581"/>
    </source>
</evidence>
<name>A0A9D1T8L7_9FIRM</name>
<evidence type="ECO:0000256" key="9">
    <source>
        <dbReference type="HAMAP-Rule" id="MF_00097"/>
    </source>
</evidence>